<dbReference type="InterPro" id="IPR011111">
    <property type="entry name" value="Plasmid_RepB"/>
</dbReference>
<evidence type="ECO:0000313" key="3">
    <source>
        <dbReference type="EMBL" id="CDM61151.1"/>
    </source>
</evidence>
<dbReference type="GO" id="GO:0005694">
    <property type="term" value="C:chromosome"/>
    <property type="evidence" value="ECO:0007669"/>
    <property type="project" value="TreeGrafter"/>
</dbReference>
<dbReference type="Gene3D" id="1.10.10.2830">
    <property type="match status" value="1"/>
</dbReference>
<comment type="similarity">
    <text evidence="1">Belongs to the ParB family.</text>
</comment>
<dbReference type="SMART" id="SM00470">
    <property type="entry name" value="ParB"/>
    <property type="match status" value="1"/>
</dbReference>
<dbReference type="GO" id="GO:0003677">
    <property type="term" value="F:DNA binding"/>
    <property type="evidence" value="ECO:0007669"/>
    <property type="project" value="InterPro"/>
</dbReference>
<dbReference type="SUPFAM" id="SSF109709">
    <property type="entry name" value="KorB DNA-binding domain-like"/>
    <property type="match status" value="1"/>
</dbReference>
<proteinExistence type="inferred from homology"/>
<dbReference type="EMBL" id="HG916854">
    <property type="protein sequence ID" value="CDM61151.1"/>
    <property type="molecule type" value="Genomic_DNA"/>
</dbReference>
<accession>W6S4B4</accession>
<dbReference type="AlphaFoldDB" id="W6S4B4"/>
<dbReference type="GO" id="GO:0007059">
    <property type="term" value="P:chromosome segregation"/>
    <property type="evidence" value="ECO:0007669"/>
    <property type="project" value="TreeGrafter"/>
</dbReference>
<dbReference type="PANTHER" id="PTHR33375:SF1">
    <property type="entry name" value="CHROMOSOME-PARTITIONING PROTEIN PARB-RELATED"/>
    <property type="match status" value="1"/>
</dbReference>
<dbReference type="Proteomes" id="UP000019443">
    <property type="component" value="Plasmid pLPU83c"/>
</dbReference>
<feature type="domain" description="ParB-like N-terminal" evidence="2">
    <location>
        <begin position="66"/>
        <end position="158"/>
    </location>
</feature>
<dbReference type="RefSeq" id="WP_024318730.1">
    <property type="nucleotide sequence ID" value="NZ_ATTO01000110.1"/>
</dbReference>
<dbReference type="NCBIfam" id="TIGR00180">
    <property type="entry name" value="parB_part"/>
    <property type="match status" value="1"/>
</dbReference>
<organism evidence="3 4">
    <name type="scientific">Rhizobium favelukesii</name>
    <dbReference type="NCBI Taxonomy" id="348824"/>
    <lineage>
        <taxon>Bacteria</taxon>
        <taxon>Pseudomonadati</taxon>
        <taxon>Pseudomonadota</taxon>
        <taxon>Alphaproteobacteria</taxon>
        <taxon>Hyphomicrobiales</taxon>
        <taxon>Rhizobiaceae</taxon>
        <taxon>Rhizobium/Agrobacterium group</taxon>
        <taxon>Rhizobium</taxon>
    </lineage>
</organism>
<geneLocation type="plasmid" evidence="3 4">
    <name>pLPU83c</name>
</geneLocation>
<dbReference type="KEGG" id="rhl:LPU83_pLPU83c_0589"/>
<dbReference type="Pfam" id="PF07506">
    <property type="entry name" value="RepB"/>
    <property type="match status" value="1"/>
</dbReference>
<protein>
    <submittedName>
        <fullName evidence="3">Replication protein B</fullName>
    </submittedName>
</protein>
<dbReference type="PANTHER" id="PTHR33375">
    <property type="entry name" value="CHROMOSOME-PARTITIONING PROTEIN PARB-RELATED"/>
    <property type="match status" value="1"/>
</dbReference>
<dbReference type="InterPro" id="IPR050336">
    <property type="entry name" value="Chromosome_partition/occlusion"/>
</dbReference>
<dbReference type="Pfam" id="PF02195">
    <property type="entry name" value="ParB_N"/>
    <property type="match status" value="1"/>
</dbReference>
<dbReference type="InterPro" id="IPR004437">
    <property type="entry name" value="ParB/RepB/Spo0J"/>
</dbReference>
<evidence type="ECO:0000256" key="1">
    <source>
        <dbReference type="ARBA" id="ARBA00006295"/>
    </source>
</evidence>
<reference evidence="3" key="1">
    <citation type="submission" date="2013-11" db="EMBL/GenBank/DDBJ databases">
        <title>Draft genome sequence of the broad-host-range Rhizobium sp. LPU83 strain, a member of the low-genetic diversity Oregon-like Rhizobium sp. group.</title>
        <authorList>
            <person name="Wibberg D."/>
            <person name="Puehler A."/>
            <person name="Schlueter A."/>
        </authorList>
    </citation>
    <scope>NUCLEOTIDE SEQUENCE [LARGE SCALE GENOMIC DNA]</scope>
    <source>
        <strain evidence="3">LPU83</strain>
        <plasmid evidence="3">pLPU83c</plasmid>
    </source>
</reference>
<dbReference type="InterPro" id="IPR003115">
    <property type="entry name" value="ParB_N"/>
</dbReference>
<gene>
    <name evidence="3" type="primary">repB3</name>
    <name evidence="3" type="ORF">LPU83_pLPU83c_0589</name>
</gene>
<dbReference type="SUPFAM" id="SSF110849">
    <property type="entry name" value="ParB/Sulfiredoxin"/>
    <property type="match status" value="1"/>
</dbReference>
<dbReference type="Gene3D" id="3.90.1530.30">
    <property type="match status" value="1"/>
</dbReference>
<dbReference type="PATRIC" id="fig|348824.6.peg.5341"/>
<keyword evidence="3" id="KW-0614">Plasmid</keyword>
<evidence type="ECO:0000259" key="2">
    <source>
        <dbReference type="SMART" id="SM00470"/>
    </source>
</evidence>
<name>W6S4B4_9HYPH</name>
<dbReference type="InterPro" id="IPR037972">
    <property type="entry name" value="RepB_N"/>
</dbReference>
<sequence length="332" mass="37091">MSKRRDAMRDMLAPITGRASEAMRQAKPAVQSGALLSMNRAFESLTQDAVAAEALRAQIAAGAAIVELDPADIEASFVKDRLDGFASQDFLELQESLSQHGQILPVLVRPHPTSRGKYQIAFGHRRVEAIRRLGLKVKAVVRELDDDGLIVAQGKENLERKDLSFIERALFGLRLEERGVKRETILAALSVHKGNLSTMISIVRSIPEALIIAIGPAPKIGRPRWEQLAANLAARKDVDWMGLVNTPSYEKLSSDERFEKVMRETAPRRVRPEAHSHVVTKTGIKFAEIERGARKTRLVIDEQRAPEFAAYLVDRLPELLETFQAQRRPDKN</sequence>
<evidence type="ECO:0000313" key="4">
    <source>
        <dbReference type="Proteomes" id="UP000019443"/>
    </source>
</evidence>
<dbReference type="InterPro" id="IPR017819">
    <property type="entry name" value="Plasmid_partition_RepB"/>
</dbReference>
<dbReference type="CDD" id="cd16405">
    <property type="entry name" value="RepB_like_N"/>
    <property type="match status" value="1"/>
</dbReference>
<dbReference type="HOGENOM" id="CLU_069128_1_0_5"/>
<keyword evidence="4" id="KW-1185">Reference proteome</keyword>
<dbReference type="InterPro" id="IPR036086">
    <property type="entry name" value="ParB/Sulfiredoxin_sf"/>
</dbReference>
<dbReference type="NCBIfam" id="TIGR03454">
    <property type="entry name" value="partition_RepB"/>
    <property type="match status" value="1"/>
</dbReference>